<dbReference type="ExpressionAtlas" id="A0A1D6KYU2">
    <property type="expression patterns" value="baseline and differential"/>
</dbReference>
<reference evidence="2" key="1">
    <citation type="submission" date="2015-12" db="EMBL/GenBank/DDBJ databases">
        <title>Update maize B73 reference genome by single molecule sequencing technologies.</title>
        <authorList>
            <consortium name="Maize Genome Sequencing Project"/>
            <person name="Ware D."/>
        </authorList>
    </citation>
    <scope>NUCLEOTIDE SEQUENCE [LARGE SCALE GENOMIC DNA]</scope>
    <source>
        <tissue evidence="2">Seedling</tissue>
    </source>
</reference>
<dbReference type="AlphaFoldDB" id="A0A1D6KYU2"/>
<comment type="similarity">
    <text evidence="1">Belongs to the MYG1 family.</text>
</comment>
<dbReference type="PANTHER" id="PTHR11215">
    <property type="entry name" value="METAL DEPENDENT HYDROLASE - RELATED"/>
    <property type="match status" value="1"/>
</dbReference>
<dbReference type="EMBL" id="CM007647">
    <property type="protein sequence ID" value="ONM07552.1"/>
    <property type="molecule type" value="Genomic_DNA"/>
</dbReference>
<name>A0A1D6KYU2_MAIZE</name>
<keyword evidence="2" id="KW-0378">Hydrolase</keyword>
<evidence type="ECO:0000313" key="2">
    <source>
        <dbReference type="EMBL" id="ONM07552.1"/>
    </source>
</evidence>
<dbReference type="Pfam" id="PF03690">
    <property type="entry name" value="MYG1_exonuc"/>
    <property type="match status" value="1"/>
</dbReference>
<dbReference type="STRING" id="4577.A0A1D6KYU2"/>
<proteinExistence type="inferred from homology"/>
<gene>
    <name evidence="2" type="ORF">ZEAMMB73_Zm00001d033400</name>
</gene>
<organism evidence="2">
    <name type="scientific">Zea mays</name>
    <name type="common">Maize</name>
    <dbReference type="NCBI Taxonomy" id="4577"/>
    <lineage>
        <taxon>Eukaryota</taxon>
        <taxon>Viridiplantae</taxon>
        <taxon>Streptophyta</taxon>
        <taxon>Embryophyta</taxon>
        <taxon>Tracheophyta</taxon>
        <taxon>Spermatophyta</taxon>
        <taxon>Magnoliopsida</taxon>
        <taxon>Liliopsida</taxon>
        <taxon>Poales</taxon>
        <taxon>Poaceae</taxon>
        <taxon>PACMAD clade</taxon>
        <taxon>Panicoideae</taxon>
        <taxon>Andropogonodae</taxon>
        <taxon>Andropogoneae</taxon>
        <taxon>Tripsacinae</taxon>
        <taxon>Zea</taxon>
    </lineage>
</organism>
<evidence type="ECO:0000256" key="1">
    <source>
        <dbReference type="ARBA" id="ARBA00010105"/>
    </source>
</evidence>
<accession>A0A1D6KYU2</accession>
<dbReference type="InParanoid" id="A0A1D6KYU2"/>
<dbReference type="PANTHER" id="PTHR11215:SF1">
    <property type="entry name" value="MYG1 EXONUCLEASE"/>
    <property type="match status" value="1"/>
</dbReference>
<dbReference type="InterPro" id="IPR003226">
    <property type="entry name" value="MYG1_exonuclease"/>
</dbReference>
<protein>
    <submittedName>
        <fullName evidence="2">Metal-dependent protein hydrolase</fullName>
    </submittedName>
</protein>
<dbReference type="GO" id="GO:0016787">
    <property type="term" value="F:hydrolase activity"/>
    <property type="evidence" value="ECO:0007669"/>
    <property type="project" value="UniProtKB-KW"/>
</dbReference>
<sequence length="167" mass="19478">MGRERLPLLARLRRLPLRNCPSFELTSLADSTLRKIHCLCFRHYIFELAYRSALINCHIEHWKLHLFELEEELKTNPLTKYVLYQLHNESHKQDERSKNWRVQAVAVGPDRFESRKALSEKWRGMRDDGLSAETNIPGCVFVHMSGFIGSNKINEGALEITRATLKC</sequence>